<accession>A0A9Q0BH22</accession>
<evidence type="ECO:0000256" key="5">
    <source>
        <dbReference type="ARBA" id="ARBA00023136"/>
    </source>
</evidence>
<keyword evidence="10" id="KW-1185">Reference proteome</keyword>
<feature type="compositionally biased region" description="Polar residues" evidence="6">
    <location>
        <begin position="1"/>
        <end position="11"/>
    </location>
</feature>
<dbReference type="PANTHER" id="PTHR43791:SF54">
    <property type="entry name" value="MAJOR FACILITATOR SUPERFAMILY (MFS) PROFILE DOMAIN-CONTAINING PROTEIN-RELATED"/>
    <property type="match status" value="1"/>
</dbReference>
<dbReference type="OrthoDB" id="2962993at2759"/>
<feature type="transmembrane region" description="Helical" evidence="7">
    <location>
        <begin position="135"/>
        <end position="153"/>
    </location>
</feature>
<feature type="transmembrane region" description="Helical" evidence="7">
    <location>
        <begin position="226"/>
        <end position="247"/>
    </location>
</feature>
<sequence length="552" mass="60139">MAPNEMATTGPPTYGKELARASVTEVGPGEERQRGPSGKPDSVIETNERPVSAHSDTEGWVTTLDGIRVVGLTEDDEAFYKGFTAAQRRRVRLKTDVRLLPVLCVLYLFAQLDRGNIGNARIEGFQKDLSMTEKQWNIVLAVFFLPYFILEVPSNMFLKTLKRPSLYISGLVLAWGVVMTCHGVLEDFGGAVALRLLLGAFESGFFPAAMFICSQWYPRQFVAFRMSIFMAVASVSGAFSGVLAAAISTMGGVGGLKPWQWIFLIEGGVTILLGLLTTVVLVDSPRTSKWLTQDEKRYLELMSFIRDNGSARVEGGPTVWDDLKSITSDWRYWTLGLVLHNVGACGLGLKFAVPTIIKGLGWSRQHSQLLSAVPYIAGTCSALGVSFFSDRCSVRSPFVLVCLSSIGLGYMILLIVAIGVGKSTPGVLVGMSLVTSGIFPMAPLCGSWVSNNFGTPSRRAVGIAFIMAVGSIGGLTGSFVYDYKDAPGFFMAFGVCLGLAVVAILMVLVLIWSYLRSNAERVWVSEEQVRSEYSDKELMELGDKSPLFRYTL</sequence>
<evidence type="ECO:0000256" key="6">
    <source>
        <dbReference type="SAM" id="MobiDB-lite"/>
    </source>
</evidence>
<dbReference type="InterPro" id="IPR020846">
    <property type="entry name" value="MFS_dom"/>
</dbReference>
<dbReference type="GeneID" id="75832444"/>
<evidence type="ECO:0000256" key="1">
    <source>
        <dbReference type="ARBA" id="ARBA00004141"/>
    </source>
</evidence>
<feature type="transmembrane region" description="Helical" evidence="7">
    <location>
        <begin position="400"/>
        <end position="421"/>
    </location>
</feature>
<feature type="transmembrane region" description="Helical" evidence="7">
    <location>
        <begin position="191"/>
        <end position="214"/>
    </location>
</feature>
<evidence type="ECO:0000259" key="8">
    <source>
        <dbReference type="PROSITE" id="PS50850"/>
    </source>
</evidence>
<organism evidence="9 10">
    <name type="scientific">Emericellopsis cladophorae</name>
    <dbReference type="NCBI Taxonomy" id="2686198"/>
    <lineage>
        <taxon>Eukaryota</taxon>
        <taxon>Fungi</taxon>
        <taxon>Dikarya</taxon>
        <taxon>Ascomycota</taxon>
        <taxon>Pezizomycotina</taxon>
        <taxon>Sordariomycetes</taxon>
        <taxon>Hypocreomycetidae</taxon>
        <taxon>Hypocreales</taxon>
        <taxon>Bionectriaceae</taxon>
        <taxon>Emericellopsis</taxon>
    </lineage>
</organism>
<reference evidence="9" key="2">
    <citation type="submission" date="2022-07" db="EMBL/GenBank/DDBJ databases">
        <authorList>
            <person name="Goncalves M.F.M."/>
            <person name="Hilario S."/>
            <person name="Van De Peer Y."/>
            <person name="Esteves A.C."/>
            <person name="Alves A."/>
        </authorList>
    </citation>
    <scope>NUCLEOTIDE SEQUENCE</scope>
    <source>
        <strain evidence="9">MUM 19.33</strain>
    </source>
</reference>
<comment type="subcellular location">
    <subcellularLocation>
        <location evidence="1">Membrane</location>
        <topology evidence="1">Multi-pass membrane protein</topology>
    </subcellularLocation>
</comment>
<gene>
    <name evidence="9" type="ORF">J7T54_005961</name>
</gene>
<protein>
    <recommendedName>
        <fullName evidence="8">Major facilitator superfamily (MFS) profile domain-containing protein</fullName>
    </recommendedName>
</protein>
<dbReference type="InterPro" id="IPR036259">
    <property type="entry name" value="MFS_trans_sf"/>
</dbReference>
<keyword evidence="5 7" id="KW-0472">Membrane</keyword>
<keyword evidence="2" id="KW-0813">Transport</keyword>
<proteinExistence type="predicted"/>
<dbReference type="Proteomes" id="UP001055219">
    <property type="component" value="Unassembled WGS sequence"/>
</dbReference>
<name>A0A9Q0BH22_9HYPO</name>
<dbReference type="Pfam" id="PF07690">
    <property type="entry name" value="MFS_1"/>
    <property type="match status" value="1"/>
</dbReference>
<evidence type="ECO:0000313" key="9">
    <source>
        <dbReference type="EMBL" id="KAI6785627.1"/>
    </source>
</evidence>
<dbReference type="InterPro" id="IPR011701">
    <property type="entry name" value="MFS"/>
</dbReference>
<keyword evidence="4 7" id="KW-1133">Transmembrane helix</keyword>
<comment type="caution">
    <text evidence="9">The sequence shown here is derived from an EMBL/GenBank/DDBJ whole genome shotgun (WGS) entry which is preliminary data.</text>
</comment>
<dbReference type="EMBL" id="JAGIXG020000001">
    <property type="protein sequence ID" value="KAI6785627.1"/>
    <property type="molecule type" value="Genomic_DNA"/>
</dbReference>
<dbReference type="AlphaFoldDB" id="A0A9Q0BH22"/>
<feature type="transmembrane region" description="Helical" evidence="7">
    <location>
        <begin position="427"/>
        <end position="449"/>
    </location>
</feature>
<feature type="domain" description="Major facilitator superfamily (MFS) profile" evidence="8">
    <location>
        <begin position="99"/>
        <end position="521"/>
    </location>
</feature>
<evidence type="ECO:0000256" key="7">
    <source>
        <dbReference type="SAM" id="Phobius"/>
    </source>
</evidence>
<evidence type="ECO:0000256" key="4">
    <source>
        <dbReference type="ARBA" id="ARBA00022989"/>
    </source>
</evidence>
<dbReference type="GO" id="GO:0022857">
    <property type="term" value="F:transmembrane transporter activity"/>
    <property type="evidence" value="ECO:0007669"/>
    <property type="project" value="InterPro"/>
</dbReference>
<reference evidence="9" key="1">
    <citation type="journal article" date="2021" name="J Fungi (Basel)">
        <title>Genomic and Metabolomic Analyses of the Marine Fungus Emericellopsis cladophorae: Insights into Saltwater Adaptability Mechanisms and Its Biosynthetic Potential.</title>
        <authorList>
            <person name="Goncalves M.F.M."/>
            <person name="Hilario S."/>
            <person name="Van de Peer Y."/>
            <person name="Esteves A.C."/>
            <person name="Alves A."/>
        </authorList>
    </citation>
    <scope>NUCLEOTIDE SEQUENCE</scope>
    <source>
        <strain evidence="9">MUM 19.33</strain>
    </source>
</reference>
<keyword evidence="3 7" id="KW-0812">Transmembrane</keyword>
<feature type="transmembrane region" description="Helical" evidence="7">
    <location>
        <begin position="259"/>
        <end position="282"/>
    </location>
</feature>
<feature type="transmembrane region" description="Helical" evidence="7">
    <location>
        <begin position="369"/>
        <end position="388"/>
    </location>
</feature>
<dbReference type="PROSITE" id="PS50850">
    <property type="entry name" value="MFS"/>
    <property type="match status" value="1"/>
</dbReference>
<feature type="transmembrane region" description="Helical" evidence="7">
    <location>
        <begin position="332"/>
        <end position="357"/>
    </location>
</feature>
<evidence type="ECO:0000256" key="2">
    <source>
        <dbReference type="ARBA" id="ARBA00022448"/>
    </source>
</evidence>
<dbReference type="GO" id="GO:0016020">
    <property type="term" value="C:membrane"/>
    <property type="evidence" value="ECO:0007669"/>
    <property type="project" value="UniProtKB-SubCell"/>
</dbReference>
<dbReference type="Gene3D" id="1.20.1250.20">
    <property type="entry name" value="MFS general substrate transporter like domains"/>
    <property type="match status" value="2"/>
</dbReference>
<evidence type="ECO:0000313" key="10">
    <source>
        <dbReference type="Proteomes" id="UP001055219"/>
    </source>
</evidence>
<feature type="region of interest" description="Disordered" evidence="6">
    <location>
        <begin position="1"/>
        <end position="56"/>
    </location>
</feature>
<dbReference type="RefSeq" id="XP_051366483.1">
    <property type="nucleotide sequence ID" value="XM_051510772.1"/>
</dbReference>
<feature type="transmembrane region" description="Helical" evidence="7">
    <location>
        <begin position="165"/>
        <end position="185"/>
    </location>
</feature>
<feature type="transmembrane region" description="Helical" evidence="7">
    <location>
        <begin position="489"/>
        <end position="515"/>
    </location>
</feature>
<evidence type="ECO:0000256" key="3">
    <source>
        <dbReference type="ARBA" id="ARBA00022692"/>
    </source>
</evidence>
<dbReference type="FunFam" id="1.20.1250.20:FF:000057">
    <property type="entry name" value="MFS general substrate transporter"/>
    <property type="match status" value="1"/>
</dbReference>
<dbReference type="SUPFAM" id="SSF103473">
    <property type="entry name" value="MFS general substrate transporter"/>
    <property type="match status" value="1"/>
</dbReference>
<dbReference type="PANTHER" id="PTHR43791">
    <property type="entry name" value="PERMEASE-RELATED"/>
    <property type="match status" value="1"/>
</dbReference>
<feature type="transmembrane region" description="Helical" evidence="7">
    <location>
        <begin position="461"/>
        <end position="483"/>
    </location>
</feature>